<dbReference type="SUPFAM" id="SSF55781">
    <property type="entry name" value="GAF domain-like"/>
    <property type="match status" value="1"/>
</dbReference>
<dbReference type="Pfam" id="PF25601">
    <property type="entry name" value="AAA_lid_14"/>
    <property type="match status" value="1"/>
</dbReference>
<protein>
    <recommendedName>
        <fullName evidence="7">Sigma-54 factor interaction domain-containing protein</fullName>
    </recommendedName>
</protein>
<evidence type="ECO:0000256" key="3">
    <source>
        <dbReference type="ARBA" id="ARBA00023015"/>
    </source>
</evidence>
<dbReference type="Gene3D" id="1.10.8.60">
    <property type="match status" value="1"/>
</dbReference>
<evidence type="ECO:0000259" key="7">
    <source>
        <dbReference type="PROSITE" id="PS50045"/>
    </source>
</evidence>
<evidence type="ECO:0000313" key="8">
    <source>
        <dbReference type="EMBL" id="OGG56409.1"/>
    </source>
</evidence>
<dbReference type="PROSITE" id="PS00675">
    <property type="entry name" value="SIGMA54_INTERACT_1"/>
    <property type="match status" value="1"/>
</dbReference>
<dbReference type="SUPFAM" id="SSF46689">
    <property type="entry name" value="Homeodomain-like"/>
    <property type="match status" value="1"/>
</dbReference>
<dbReference type="Pfam" id="PF00158">
    <property type="entry name" value="Sigma54_activat"/>
    <property type="match status" value="1"/>
</dbReference>
<keyword evidence="3" id="KW-0805">Transcription regulation</keyword>
<dbReference type="GO" id="GO:0006355">
    <property type="term" value="P:regulation of DNA-templated transcription"/>
    <property type="evidence" value="ECO:0007669"/>
    <property type="project" value="InterPro"/>
</dbReference>
<keyword evidence="5" id="KW-0010">Activator</keyword>
<keyword evidence="4" id="KW-0238">DNA-binding</keyword>
<dbReference type="InterPro" id="IPR029016">
    <property type="entry name" value="GAF-like_dom_sf"/>
</dbReference>
<dbReference type="PANTHER" id="PTHR32071">
    <property type="entry name" value="TRANSCRIPTIONAL REGULATORY PROTEIN"/>
    <property type="match status" value="1"/>
</dbReference>
<dbReference type="InterPro" id="IPR002197">
    <property type="entry name" value="HTH_Fis"/>
</dbReference>
<dbReference type="EMBL" id="MFKF01000032">
    <property type="protein sequence ID" value="OGG56409.1"/>
    <property type="molecule type" value="Genomic_DNA"/>
</dbReference>
<dbReference type="InterPro" id="IPR025943">
    <property type="entry name" value="Sigma_54_int_dom_ATP-bd_2"/>
</dbReference>
<feature type="domain" description="Sigma-54 factor interaction" evidence="7">
    <location>
        <begin position="212"/>
        <end position="441"/>
    </location>
</feature>
<dbReference type="InterPro" id="IPR009057">
    <property type="entry name" value="Homeodomain-like_sf"/>
</dbReference>
<dbReference type="GO" id="GO:0043565">
    <property type="term" value="F:sequence-specific DNA binding"/>
    <property type="evidence" value="ECO:0007669"/>
    <property type="project" value="InterPro"/>
</dbReference>
<keyword evidence="6" id="KW-0804">Transcription</keyword>
<dbReference type="InterPro" id="IPR025662">
    <property type="entry name" value="Sigma_54_int_dom_ATP-bd_1"/>
</dbReference>
<dbReference type="FunFam" id="3.40.50.300:FF:000006">
    <property type="entry name" value="DNA-binding transcriptional regulator NtrC"/>
    <property type="match status" value="1"/>
</dbReference>
<dbReference type="Pfam" id="PF02954">
    <property type="entry name" value="HTH_8"/>
    <property type="match status" value="1"/>
</dbReference>
<organism evidence="8 9">
    <name type="scientific">Handelsmanbacteria sp. (strain RIFCSPLOWO2_12_FULL_64_10)</name>
    <dbReference type="NCBI Taxonomy" id="1817868"/>
    <lineage>
        <taxon>Bacteria</taxon>
        <taxon>Candidatus Handelsmaniibacteriota</taxon>
    </lineage>
</organism>
<keyword evidence="1" id="KW-0547">Nucleotide-binding</keyword>
<evidence type="ECO:0000256" key="5">
    <source>
        <dbReference type="ARBA" id="ARBA00023159"/>
    </source>
</evidence>
<evidence type="ECO:0000256" key="1">
    <source>
        <dbReference type="ARBA" id="ARBA00022741"/>
    </source>
</evidence>
<evidence type="ECO:0000256" key="2">
    <source>
        <dbReference type="ARBA" id="ARBA00022840"/>
    </source>
</evidence>
<dbReference type="Gene3D" id="3.30.450.40">
    <property type="match status" value="1"/>
</dbReference>
<sequence>MAMTGELKAKPHWSEAQLQVLLEINNAIITHLDRDSLFTTMFDTIAQSLRKVLSFERCNINLYDPERDVFKAFALVGPTIAPFMEVPGSKGGQGRLLVHQRPFVTRDIRKSPPNPVSQHVREAALKAGLRSGMGVPIIAKGKTIGTLNMTSKVVGQYSEEDGAFLFEVARQISLALQNMTAYEEIARLKARLEQENVYLQEEIKTEHNFEEIVGQGIAMRKVLKAVETAAPTDVSVLISGETGTGKELVARAIHNLSRRKDKALVKVNCAALPAGLIESELFGHEKGAFTGALSRKPGRFELADGGTIFLDEIGDLPLELQAKLLRVLQEGEFERVGGAQTLRADVRVIAATNRDLEQAAQEGKFRQDLFYRLNVFPVHLPPLRERKEDIPLLVRHLVLKHSVRLGKKIEAIPQRTMDALRAYPWPGNVREMENVIERAVILSQGPRLDFGDWLPRPGVAPSGARIRTLEEVEREHILEALVQTGWRVSGERGAANLLGLKRTTLESRMKRLGIRKNSDISSK</sequence>
<evidence type="ECO:0000256" key="6">
    <source>
        <dbReference type="ARBA" id="ARBA00023163"/>
    </source>
</evidence>
<dbReference type="InterPro" id="IPR027417">
    <property type="entry name" value="P-loop_NTPase"/>
</dbReference>
<keyword evidence="2" id="KW-0067">ATP-binding</keyword>
<dbReference type="Proteomes" id="UP000178606">
    <property type="component" value="Unassembled WGS sequence"/>
</dbReference>
<dbReference type="Gene3D" id="1.10.10.60">
    <property type="entry name" value="Homeodomain-like"/>
    <property type="match status" value="1"/>
</dbReference>
<name>A0A1F6D4P9_HANXR</name>
<proteinExistence type="predicted"/>
<reference evidence="8 9" key="1">
    <citation type="journal article" date="2016" name="Nat. Commun.">
        <title>Thousands of microbial genomes shed light on interconnected biogeochemical processes in an aquifer system.</title>
        <authorList>
            <person name="Anantharaman K."/>
            <person name="Brown C.T."/>
            <person name="Hug L.A."/>
            <person name="Sharon I."/>
            <person name="Castelle C.J."/>
            <person name="Probst A.J."/>
            <person name="Thomas B.C."/>
            <person name="Singh A."/>
            <person name="Wilkins M.J."/>
            <person name="Karaoz U."/>
            <person name="Brodie E.L."/>
            <person name="Williams K.H."/>
            <person name="Hubbard S.S."/>
            <person name="Banfield J.F."/>
        </authorList>
    </citation>
    <scope>NUCLEOTIDE SEQUENCE [LARGE SCALE GENOMIC DNA]</scope>
    <source>
        <strain evidence="9">RIFCSPLOWO2_12_FULL_64_10</strain>
    </source>
</reference>
<dbReference type="CDD" id="cd00009">
    <property type="entry name" value="AAA"/>
    <property type="match status" value="1"/>
</dbReference>
<dbReference type="InterPro" id="IPR058031">
    <property type="entry name" value="AAA_lid_NorR"/>
</dbReference>
<dbReference type="Pfam" id="PF13185">
    <property type="entry name" value="GAF_2"/>
    <property type="match status" value="1"/>
</dbReference>
<dbReference type="SMART" id="SM00382">
    <property type="entry name" value="AAA"/>
    <property type="match status" value="1"/>
</dbReference>
<dbReference type="PROSITE" id="PS50045">
    <property type="entry name" value="SIGMA54_INTERACT_4"/>
    <property type="match status" value="1"/>
</dbReference>
<gene>
    <name evidence="8" type="ORF">A3F84_28280</name>
</gene>
<evidence type="ECO:0000313" key="9">
    <source>
        <dbReference type="Proteomes" id="UP000178606"/>
    </source>
</evidence>
<dbReference type="InterPro" id="IPR003593">
    <property type="entry name" value="AAA+_ATPase"/>
</dbReference>
<dbReference type="SUPFAM" id="SSF52540">
    <property type="entry name" value="P-loop containing nucleoside triphosphate hydrolases"/>
    <property type="match status" value="1"/>
</dbReference>
<dbReference type="PANTHER" id="PTHR32071:SF123">
    <property type="entry name" value="DNA-BINDING TRANSCRIPTIONAL ACTIVATOR HYFR-RELATED"/>
    <property type="match status" value="1"/>
</dbReference>
<comment type="caution">
    <text evidence="8">The sequence shown here is derived from an EMBL/GenBank/DDBJ whole genome shotgun (WGS) entry which is preliminary data.</text>
</comment>
<dbReference type="InterPro" id="IPR003018">
    <property type="entry name" value="GAF"/>
</dbReference>
<dbReference type="AlphaFoldDB" id="A0A1F6D4P9"/>
<accession>A0A1F6D4P9</accession>
<dbReference type="Gene3D" id="3.40.50.300">
    <property type="entry name" value="P-loop containing nucleotide triphosphate hydrolases"/>
    <property type="match status" value="1"/>
</dbReference>
<evidence type="ECO:0000256" key="4">
    <source>
        <dbReference type="ARBA" id="ARBA00023125"/>
    </source>
</evidence>
<dbReference type="GO" id="GO:0005524">
    <property type="term" value="F:ATP binding"/>
    <property type="evidence" value="ECO:0007669"/>
    <property type="project" value="UniProtKB-KW"/>
</dbReference>
<dbReference type="InterPro" id="IPR002078">
    <property type="entry name" value="Sigma_54_int"/>
</dbReference>
<dbReference type="SMART" id="SM00065">
    <property type="entry name" value="GAF"/>
    <property type="match status" value="1"/>
</dbReference>
<dbReference type="FunFam" id="1.10.8.60:FF:000014">
    <property type="entry name" value="DNA-binding transcriptional regulator NtrC"/>
    <property type="match status" value="1"/>
</dbReference>
<dbReference type="PROSITE" id="PS00676">
    <property type="entry name" value="SIGMA54_INTERACT_2"/>
    <property type="match status" value="1"/>
</dbReference>